<dbReference type="AlphaFoldDB" id="A0A843W3Q2"/>
<comment type="subunit">
    <text evidence="4 10">Homodimers and heterodimers.</text>
</comment>
<dbReference type="GO" id="GO:0006355">
    <property type="term" value="P:regulation of DNA-templated transcription"/>
    <property type="evidence" value="ECO:0007669"/>
    <property type="project" value="InterPro"/>
</dbReference>
<keyword evidence="9 10" id="KW-0927">Auxin signaling pathway</keyword>
<evidence type="ECO:0000256" key="3">
    <source>
        <dbReference type="ARBA" id="ARBA00006728"/>
    </source>
</evidence>
<reference evidence="13" key="1">
    <citation type="submission" date="2017-07" db="EMBL/GenBank/DDBJ databases">
        <title>Taro Niue Genome Assembly and Annotation.</title>
        <authorList>
            <person name="Atibalentja N."/>
            <person name="Keating K."/>
            <person name="Fields C.J."/>
        </authorList>
    </citation>
    <scope>NUCLEOTIDE SEQUENCE</scope>
    <source>
        <strain evidence="13">Niue_2</strain>
        <tissue evidence="13">Leaf</tissue>
    </source>
</reference>
<evidence type="ECO:0000313" key="14">
    <source>
        <dbReference type="Proteomes" id="UP000652761"/>
    </source>
</evidence>
<evidence type="ECO:0000256" key="5">
    <source>
        <dbReference type="ARBA" id="ARBA00022491"/>
    </source>
</evidence>
<evidence type="ECO:0000313" key="13">
    <source>
        <dbReference type="EMBL" id="MQL97869.1"/>
    </source>
</evidence>
<dbReference type="PANTHER" id="PTHR31734:SF6">
    <property type="entry name" value="AUXIN-RESPONSIVE PROTEIN IAA11"/>
    <property type="match status" value="1"/>
</dbReference>
<feature type="region of interest" description="Disordered" evidence="11">
    <location>
        <begin position="304"/>
        <end position="361"/>
    </location>
</feature>
<dbReference type="SUPFAM" id="SSF54277">
    <property type="entry name" value="CAD &amp; PB1 domains"/>
    <property type="match status" value="1"/>
</dbReference>
<evidence type="ECO:0000256" key="7">
    <source>
        <dbReference type="ARBA" id="ARBA00023163"/>
    </source>
</evidence>
<dbReference type="Proteomes" id="UP000652761">
    <property type="component" value="Unassembled WGS sequence"/>
</dbReference>
<organism evidence="13 14">
    <name type="scientific">Colocasia esculenta</name>
    <name type="common">Wild taro</name>
    <name type="synonym">Arum esculentum</name>
    <dbReference type="NCBI Taxonomy" id="4460"/>
    <lineage>
        <taxon>Eukaryota</taxon>
        <taxon>Viridiplantae</taxon>
        <taxon>Streptophyta</taxon>
        <taxon>Embryophyta</taxon>
        <taxon>Tracheophyta</taxon>
        <taxon>Spermatophyta</taxon>
        <taxon>Magnoliopsida</taxon>
        <taxon>Liliopsida</taxon>
        <taxon>Araceae</taxon>
        <taxon>Aroideae</taxon>
        <taxon>Colocasieae</taxon>
        <taxon>Colocasia</taxon>
    </lineage>
</organism>
<protein>
    <recommendedName>
        <fullName evidence="10">Auxin-responsive protein</fullName>
    </recommendedName>
</protein>
<dbReference type="GO" id="GO:0009734">
    <property type="term" value="P:auxin-activated signaling pathway"/>
    <property type="evidence" value="ECO:0007669"/>
    <property type="project" value="UniProtKB-UniRule"/>
</dbReference>
<evidence type="ECO:0000256" key="11">
    <source>
        <dbReference type="SAM" id="MobiDB-lite"/>
    </source>
</evidence>
<evidence type="ECO:0000259" key="12">
    <source>
        <dbReference type="PROSITE" id="PS51745"/>
    </source>
</evidence>
<feature type="region of interest" description="Disordered" evidence="11">
    <location>
        <begin position="379"/>
        <end position="407"/>
    </location>
</feature>
<comment type="similarity">
    <text evidence="3 10">Belongs to the Aux/IAA family.</text>
</comment>
<comment type="function">
    <text evidence="1 10">Aux/IAA proteins are short-lived transcriptional factors that function as repressors of early auxin response genes at low auxin concentrations.</text>
</comment>
<dbReference type="GO" id="GO:0005634">
    <property type="term" value="C:nucleus"/>
    <property type="evidence" value="ECO:0007669"/>
    <property type="project" value="UniProtKB-SubCell"/>
</dbReference>
<name>A0A843W3Q2_COLES</name>
<keyword evidence="5 10" id="KW-0678">Repressor</keyword>
<evidence type="ECO:0000256" key="9">
    <source>
        <dbReference type="ARBA" id="ARBA00023294"/>
    </source>
</evidence>
<dbReference type="Pfam" id="PF02309">
    <property type="entry name" value="AUX_IAA"/>
    <property type="match status" value="1"/>
</dbReference>
<accession>A0A843W3Q2</accession>
<dbReference type="Gene3D" id="3.10.20.90">
    <property type="entry name" value="Phosphatidylinositol 3-kinase Catalytic Subunit, Chain A, domain 1"/>
    <property type="match status" value="1"/>
</dbReference>
<gene>
    <name evidence="13" type="ORF">Taro_030574</name>
</gene>
<keyword evidence="14" id="KW-1185">Reference proteome</keyword>
<comment type="subcellular location">
    <subcellularLocation>
        <location evidence="2 10">Nucleus</location>
    </subcellularLocation>
</comment>
<dbReference type="EMBL" id="NMUH01002112">
    <property type="protein sequence ID" value="MQL97869.1"/>
    <property type="molecule type" value="Genomic_DNA"/>
</dbReference>
<evidence type="ECO:0000256" key="2">
    <source>
        <dbReference type="ARBA" id="ARBA00004123"/>
    </source>
</evidence>
<dbReference type="PROSITE" id="PS51745">
    <property type="entry name" value="PB1"/>
    <property type="match status" value="1"/>
</dbReference>
<keyword evidence="8 10" id="KW-0539">Nucleus</keyword>
<evidence type="ECO:0000256" key="1">
    <source>
        <dbReference type="ARBA" id="ARBA00002159"/>
    </source>
</evidence>
<feature type="region of interest" description="Disordered" evidence="11">
    <location>
        <begin position="236"/>
        <end position="257"/>
    </location>
</feature>
<feature type="region of interest" description="Disordered" evidence="11">
    <location>
        <begin position="161"/>
        <end position="181"/>
    </location>
</feature>
<keyword evidence="6 10" id="KW-0805">Transcription regulation</keyword>
<dbReference type="PANTHER" id="PTHR31734">
    <property type="entry name" value="AUXIN-RESPONSIVE PROTEIN IAA17"/>
    <property type="match status" value="1"/>
</dbReference>
<keyword evidence="7 10" id="KW-0804">Transcription</keyword>
<proteinExistence type="inferred from homology"/>
<evidence type="ECO:0000256" key="8">
    <source>
        <dbReference type="ARBA" id="ARBA00023242"/>
    </source>
</evidence>
<evidence type="ECO:0000256" key="6">
    <source>
        <dbReference type="ARBA" id="ARBA00023015"/>
    </source>
</evidence>
<comment type="caution">
    <text evidence="13">The sequence shown here is derived from an EMBL/GenBank/DDBJ whole genome shotgun (WGS) entry which is preliminary data.</text>
</comment>
<feature type="domain" description="PB1" evidence="12">
    <location>
        <begin position="428"/>
        <end position="533"/>
    </location>
</feature>
<dbReference type="InterPro" id="IPR033389">
    <property type="entry name" value="AUX/IAA_dom"/>
</dbReference>
<evidence type="ECO:0000256" key="10">
    <source>
        <dbReference type="RuleBase" id="RU004549"/>
    </source>
</evidence>
<feature type="compositionally biased region" description="Low complexity" evidence="11">
    <location>
        <begin position="161"/>
        <end position="175"/>
    </location>
</feature>
<dbReference type="InterPro" id="IPR053793">
    <property type="entry name" value="PB1-like"/>
</dbReference>
<dbReference type="OrthoDB" id="773336at2759"/>
<dbReference type="InterPro" id="IPR003311">
    <property type="entry name" value="AUX_IAA"/>
</dbReference>
<feature type="compositionally biased region" description="Low complexity" evidence="11">
    <location>
        <begin position="305"/>
        <end position="322"/>
    </location>
</feature>
<sequence length="550" mass="59410">MWEEGTRVCDTALHFVVSIPGEEVEGAVTLLLPPVQRKMALLPYFASSTFWTLEKLLLLHEEAPPFARQRRHSFCFLPYFPSQPYGRQRSSSCSTKKLRLLQADDVTTPSFLPLQGDFEHKNSRIFNYMQFSHPNCTWSPPPPEKDNLPLISTTNTATTHTAAAAPAAAARSTPAGPNHLPPPLRFKSPPSPRRHLRLLAPLSFLCVGGPSSVAMPSKAAEEAGNYRNAMASEVSSSFPARPSGVTNGDGGRWPGAGEADLELGLGLGASKAVSGVRKVPDGGAAPWRECCRILTARDFPSMVASRGSPISSPSSSASSCPSPGGGDGGGERGKGGVGVAGSKRAADPASPPEMRYRSPSQVVGWPPIRAYRMNSLMNQSKDNLDGDNSDNGRHKIEATGRSPKVHNNGIKEDAAAKEDEKRRLASVSLFVKVKMDGMPIGRKVDLSAHRAYETLALALEDMFQKPSSIDNPNRHMAVVMVGSARKTSKLLDGSSEFVLTYEDKDGDWLLAGDVPWRMFLSTVKRLRIMRTSDANGLAPRFQASRIGLRS</sequence>
<evidence type="ECO:0000256" key="4">
    <source>
        <dbReference type="ARBA" id="ARBA00011726"/>
    </source>
</evidence>